<gene>
    <name evidence="4" type="ORF">J2T09_003060</name>
</gene>
<comment type="caution">
    <text evidence="4">The sequence shown here is derived from an EMBL/GenBank/DDBJ whole genome shotgun (WGS) entry which is preliminary data.</text>
</comment>
<protein>
    <recommendedName>
        <fullName evidence="3">Glycosyl transferase family 1 domain-containing protein</fullName>
    </recommendedName>
</protein>
<evidence type="ECO:0000256" key="2">
    <source>
        <dbReference type="SAM" id="MobiDB-lite"/>
    </source>
</evidence>
<dbReference type="Proteomes" id="UP001241472">
    <property type="component" value="Unassembled WGS sequence"/>
</dbReference>
<organism evidence="4 5">
    <name type="scientific">Neorhizobium huautlense</name>
    <dbReference type="NCBI Taxonomy" id="67774"/>
    <lineage>
        <taxon>Bacteria</taxon>
        <taxon>Pseudomonadati</taxon>
        <taxon>Pseudomonadota</taxon>
        <taxon>Alphaproteobacteria</taxon>
        <taxon>Hyphomicrobiales</taxon>
        <taxon>Rhizobiaceae</taxon>
        <taxon>Rhizobium/Agrobacterium group</taxon>
        <taxon>Neorhizobium</taxon>
    </lineage>
</organism>
<dbReference type="CDD" id="cd03801">
    <property type="entry name" value="GT4_PimA-like"/>
    <property type="match status" value="1"/>
</dbReference>
<evidence type="ECO:0000313" key="5">
    <source>
        <dbReference type="Proteomes" id="UP001241472"/>
    </source>
</evidence>
<dbReference type="PANTHER" id="PTHR46401:SF2">
    <property type="entry name" value="GLYCOSYLTRANSFERASE WBBK-RELATED"/>
    <property type="match status" value="1"/>
</dbReference>
<name>A0ABT9PW10_9HYPH</name>
<proteinExistence type="predicted"/>
<dbReference type="EMBL" id="JAUSRF010000009">
    <property type="protein sequence ID" value="MDP9838293.1"/>
    <property type="molecule type" value="Genomic_DNA"/>
</dbReference>
<feature type="domain" description="Glycosyl transferase family 1" evidence="3">
    <location>
        <begin position="230"/>
        <end position="389"/>
    </location>
</feature>
<keyword evidence="1" id="KW-0808">Transferase</keyword>
<feature type="compositionally biased region" description="Basic and acidic residues" evidence="2">
    <location>
        <begin position="175"/>
        <end position="185"/>
    </location>
</feature>
<evidence type="ECO:0000256" key="1">
    <source>
        <dbReference type="ARBA" id="ARBA00022679"/>
    </source>
</evidence>
<keyword evidence="5" id="KW-1185">Reference proteome</keyword>
<evidence type="ECO:0000313" key="4">
    <source>
        <dbReference type="EMBL" id="MDP9838293.1"/>
    </source>
</evidence>
<evidence type="ECO:0000259" key="3">
    <source>
        <dbReference type="Pfam" id="PF00534"/>
    </source>
</evidence>
<accession>A0ABT9PW10</accession>
<dbReference type="InterPro" id="IPR001296">
    <property type="entry name" value="Glyco_trans_1"/>
</dbReference>
<reference evidence="4 5" key="1">
    <citation type="submission" date="2023-07" db="EMBL/GenBank/DDBJ databases">
        <title>Sorghum-associated microbial communities from plants grown in Nebraska, USA.</title>
        <authorList>
            <person name="Schachtman D."/>
        </authorList>
    </citation>
    <scope>NUCLEOTIDE SEQUENCE [LARGE SCALE GENOMIC DNA]</scope>
    <source>
        <strain evidence="4 5">DS1307</strain>
    </source>
</reference>
<dbReference type="SUPFAM" id="SSF53756">
    <property type="entry name" value="UDP-Glycosyltransferase/glycogen phosphorylase"/>
    <property type="match status" value="1"/>
</dbReference>
<dbReference type="PANTHER" id="PTHR46401">
    <property type="entry name" value="GLYCOSYLTRANSFERASE WBBK-RELATED"/>
    <property type="match status" value="1"/>
</dbReference>
<feature type="region of interest" description="Disordered" evidence="2">
    <location>
        <begin position="160"/>
        <end position="185"/>
    </location>
</feature>
<dbReference type="Gene3D" id="3.40.50.2000">
    <property type="entry name" value="Glycogen Phosphorylase B"/>
    <property type="match status" value="1"/>
</dbReference>
<dbReference type="Pfam" id="PF00534">
    <property type="entry name" value="Glycos_transf_1"/>
    <property type="match status" value="1"/>
</dbReference>
<dbReference type="RefSeq" id="WP_306836034.1">
    <property type="nucleotide sequence ID" value="NZ_JAUSRF010000009.1"/>
</dbReference>
<sequence length="416" mass="45207">MPIHHFYSTDYEQKTGGWIYNRHLIAWLDRLLGGVREMTVPVCFPAPDAAVMAEIETLFDGIEPGAVLVMDHIYGCMLWPILQRRPFRLVLIYHHSMMEERGAGQLPLSPIGTGVLNVECEECAHPISPLEGEMSGRTEGGGSGANAAFETPAGPLLTPLCHLSVTSPPQGGRSEGVRGTEHSSIEHSALQLADAIIVTSDESRDYVTSHYGIAEQKIIIGKPGNDPAPQSRAHDGGPWHMLSVGAVIPRKRYEFLVEAFAKVERSDWSLTIAGNPDRYPDYVASLQNLIETHDLANRITLAGELPTEALETLWAKTHLYVASSLYEGYGMAISEAICRGVPVISTPSGAVASWAGEAATLVDADDVGEMARQITAVMADPATYETAREKVLRFAVALPSWEENMARVGEGLRQLV</sequence>